<evidence type="ECO:0000313" key="1">
    <source>
        <dbReference type="EMBL" id="OGX86819.1"/>
    </source>
</evidence>
<proteinExistence type="predicted"/>
<comment type="caution">
    <text evidence="1">The sequence shown here is derived from an EMBL/GenBank/DDBJ whole genome shotgun (WGS) entry which is preliminary data.</text>
</comment>
<reference evidence="1 2" key="1">
    <citation type="submission" date="2016-08" db="EMBL/GenBank/DDBJ databases">
        <title>Hymenobacter coccineus sp. nov., Hymenobacter lapidarius sp. nov. and Hymenobacter glacialis sp. nov., isolated from Antarctic soil.</title>
        <authorList>
            <person name="Sedlacek I."/>
            <person name="Kralova S."/>
            <person name="Kyrova K."/>
            <person name="Maslanova I."/>
            <person name="Stankova E."/>
            <person name="Vrbovska V."/>
            <person name="Nemec M."/>
            <person name="Bartak M."/>
            <person name="Svec P."/>
            <person name="Busse H.-J."/>
            <person name="Pantucek R."/>
        </authorList>
    </citation>
    <scope>NUCLEOTIDE SEQUENCE [LARGE SCALE GENOMIC DNA]</scope>
    <source>
        <strain evidence="1 2">CCM 8648</strain>
    </source>
</reference>
<evidence type="ECO:0000313" key="2">
    <source>
        <dbReference type="Proteomes" id="UP000177791"/>
    </source>
</evidence>
<protein>
    <submittedName>
        <fullName evidence="1">Uncharacterized protein</fullName>
    </submittedName>
</protein>
<name>A0A1G1T7H0_9BACT</name>
<accession>A0A1G1T7H0</accession>
<keyword evidence="2" id="KW-1185">Reference proteome</keyword>
<dbReference type="PROSITE" id="PS51257">
    <property type="entry name" value="PROKAR_LIPOPROTEIN"/>
    <property type="match status" value="1"/>
</dbReference>
<sequence length="143" mass="16403">MFDMKQFRTARLLLPLTLLLAGCFWGDERETRHLVGNYYLNETGPDSGAWYLHFDDENFGLADALFNCQIVEAGFNKQCIIMRATCTNPQFYIARINRANDREIARNAIQGPYTSQELQAKLQRLSGDDVLSFDATLTNPSRW</sequence>
<dbReference type="AlphaFoldDB" id="A0A1G1T7H0"/>
<gene>
    <name evidence="1" type="ORF">BEN48_00145</name>
</gene>
<dbReference type="STRING" id="1908236.BEN48_00145"/>
<organism evidence="1 2">
    <name type="scientific">Hymenobacter glacialis</name>
    <dbReference type="NCBI Taxonomy" id="1908236"/>
    <lineage>
        <taxon>Bacteria</taxon>
        <taxon>Pseudomonadati</taxon>
        <taxon>Bacteroidota</taxon>
        <taxon>Cytophagia</taxon>
        <taxon>Cytophagales</taxon>
        <taxon>Hymenobacteraceae</taxon>
        <taxon>Hymenobacter</taxon>
    </lineage>
</organism>
<dbReference type="EMBL" id="MDZC01000046">
    <property type="protein sequence ID" value="OGX86819.1"/>
    <property type="molecule type" value="Genomic_DNA"/>
</dbReference>
<dbReference type="Proteomes" id="UP000177791">
    <property type="component" value="Unassembled WGS sequence"/>
</dbReference>